<gene>
    <name evidence="2" type="ORF">MARPO_0065s0077</name>
</gene>
<protein>
    <submittedName>
        <fullName evidence="2">Uncharacterized protein</fullName>
    </submittedName>
</protein>
<reference evidence="3" key="1">
    <citation type="journal article" date="2017" name="Cell">
        <title>Insights into land plant evolution garnered from the Marchantia polymorpha genome.</title>
        <authorList>
            <person name="Bowman J.L."/>
            <person name="Kohchi T."/>
            <person name="Yamato K.T."/>
            <person name="Jenkins J."/>
            <person name="Shu S."/>
            <person name="Ishizaki K."/>
            <person name="Yamaoka S."/>
            <person name="Nishihama R."/>
            <person name="Nakamura Y."/>
            <person name="Berger F."/>
            <person name="Adam C."/>
            <person name="Aki S.S."/>
            <person name="Althoff F."/>
            <person name="Araki T."/>
            <person name="Arteaga-Vazquez M.A."/>
            <person name="Balasubrmanian S."/>
            <person name="Barry K."/>
            <person name="Bauer D."/>
            <person name="Boehm C.R."/>
            <person name="Briginshaw L."/>
            <person name="Caballero-Perez J."/>
            <person name="Catarino B."/>
            <person name="Chen F."/>
            <person name="Chiyoda S."/>
            <person name="Chovatia M."/>
            <person name="Davies K.M."/>
            <person name="Delmans M."/>
            <person name="Demura T."/>
            <person name="Dierschke T."/>
            <person name="Dolan L."/>
            <person name="Dorantes-Acosta A.E."/>
            <person name="Eklund D.M."/>
            <person name="Florent S.N."/>
            <person name="Flores-Sandoval E."/>
            <person name="Fujiyama A."/>
            <person name="Fukuzawa H."/>
            <person name="Galik B."/>
            <person name="Grimanelli D."/>
            <person name="Grimwood J."/>
            <person name="Grossniklaus U."/>
            <person name="Hamada T."/>
            <person name="Haseloff J."/>
            <person name="Hetherington A.J."/>
            <person name="Higo A."/>
            <person name="Hirakawa Y."/>
            <person name="Hundley H.N."/>
            <person name="Ikeda Y."/>
            <person name="Inoue K."/>
            <person name="Inoue S.I."/>
            <person name="Ishida S."/>
            <person name="Jia Q."/>
            <person name="Kakita M."/>
            <person name="Kanazawa T."/>
            <person name="Kawai Y."/>
            <person name="Kawashima T."/>
            <person name="Kennedy M."/>
            <person name="Kinose K."/>
            <person name="Kinoshita T."/>
            <person name="Kohara Y."/>
            <person name="Koide E."/>
            <person name="Komatsu K."/>
            <person name="Kopischke S."/>
            <person name="Kubo M."/>
            <person name="Kyozuka J."/>
            <person name="Lagercrantz U."/>
            <person name="Lin S.S."/>
            <person name="Lindquist E."/>
            <person name="Lipzen A.M."/>
            <person name="Lu C.W."/>
            <person name="De Luna E."/>
            <person name="Martienssen R.A."/>
            <person name="Minamino N."/>
            <person name="Mizutani M."/>
            <person name="Mizutani M."/>
            <person name="Mochizuki N."/>
            <person name="Monte I."/>
            <person name="Mosher R."/>
            <person name="Nagasaki H."/>
            <person name="Nakagami H."/>
            <person name="Naramoto S."/>
            <person name="Nishitani K."/>
            <person name="Ohtani M."/>
            <person name="Okamoto T."/>
            <person name="Okumura M."/>
            <person name="Phillips J."/>
            <person name="Pollak B."/>
            <person name="Reinders A."/>
            <person name="Rovekamp M."/>
            <person name="Sano R."/>
            <person name="Sawa S."/>
            <person name="Schmid M.W."/>
            <person name="Shirakawa M."/>
            <person name="Solano R."/>
            <person name="Spunde A."/>
            <person name="Suetsugu N."/>
            <person name="Sugano S."/>
            <person name="Sugiyama A."/>
            <person name="Sun R."/>
            <person name="Suzuki Y."/>
            <person name="Takenaka M."/>
            <person name="Takezawa D."/>
            <person name="Tomogane H."/>
            <person name="Tsuzuki M."/>
            <person name="Ueda T."/>
            <person name="Umeda M."/>
            <person name="Ward J.M."/>
            <person name="Watanabe Y."/>
            <person name="Yazaki K."/>
            <person name="Yokoyama R."/>
            <person name="Yoshitake Y."/>
            <person name="Yotsui I."/>
            <person name="Zachgo S."/>
            <person name="Schmutz J."/>
        </authorList>
    </citation>
    <scope>NUCLEOTIDE SEQUENCE [LARGE SCALE GENOMIC DNA]</scope>
    <source>
        <strain evidence="3">Tak-1</strain>
    </source>
</reference>
<dbReference type="Proteomes" id="UP000244005">
    <property type="component" value="Unassembled WGS sequence"/>
</dbReference>
<accession>A0A2R6WQY1</accession>
<feature type="region of interest" description="Disordered" evidence="1">
    <location>
        <begin position="1"/>
        <end position="47"/>
    </location>
</feature>
<proteinExistence type="predicted"/>
<dbReference type="AlphaFoldDB" id="A0A2R6WQY1"/>
<evidence type="ECO:0000313" key="2">
    <source>
        <dbReference type="EMBL" id="PTQ36278.1"/>
    </source>
</evidence>
<keyword evidence="3" id="KW-1185">Reference proteome</keyword>
<name>A0A2R6WQY1_MARPO</name>
<feature type="compositionally biased region" description="Basic and acidic residues" evidence="1">
    <location>
        <begin position="35"/>
        <end position="47"/>
    </location>
</feature>
<evidence type="ECO:0000313" key="3">
    <source>
        <dbReference type="Proteomes" id="UP000244005"/>
    </source>
</evidence>
<sequence>MSAQQISNHAAKGKVPTSKEKDNVEKNSPLGNHQEFTKKDDAREDLDSHPCTRTIVLILIHISLTI</sequence>
<dbReference type="Gramene" id="Mp1g22990.1">
    <property type="protein sequence ID" value="Mp1g22990.1.cds1"/>
    <property type="gene ID" value="Mp1g22990"/>
</dbReference>
<dbReference type="EMBL" id="KZ772737">
    <property type="protein sequence ID" value="PTQ36278.1"/>
    <property type="molecule type" value="Genomic_DNA"/>
</dbReference>
<organism evidence="2 3">
    <name type="scientific">Marchantia polymorpha</name>
    <name type="common">Common liverwort</name>
    <name type="synonym">Marchantia aquatica</name>
    <dbReference type="NCBI Taxonomy" id="3197"/>
    <lineage>
        <taxon>Eukaryota</taxon>
        <taxon>Viridiplantae</taxon>
        <taxon>Streptophyta</taxon>
        <taxon>Embryophyta</taxon>
        <taxon>Marchantiophyta</taxon>
        <taxon>Marchantiopsida</taxon>
        <taxon>Marchantiidae</taxon>
        <taxon>Marchantiales</taxon>
        <taxon>Marchantiaceae</taxon>
        <taxon>Marchantia</taxon>
    </lineage>
</organism>
<evidence type="ECO:0000256" key="1">
    <source>
        <dbReference type="SAM" id="MobiDB-lite"/>
    </source>
</evidence>